<dbReference type="SUPFAM" id="SSF53850">
    <property type="entry name" value="Periplasmic binding protein-like II"/>
    <property type="match status" value="1"/>
</dbReference>
<organism evidence="4 5">
    <name type="scientific">Devosia yakushimensis</name>
    <dbReference type="NCBI Taxonomy" id="470028"/>
    <lineage>
        <taxon>Bacteria</taxon>
        <taxon>Pseudomonadati</taxon>
        <taxon>Pseudomonadota</taxon>
        <taxon>Alphaproteobacteria</taxon>
        <taxon>Hyphomicrobiales</taxon>
        <taxon>Devosiaceae</taxon>
        <taxon>Devosia</taxon>
    </lineage>
</organism>
<protein>
    <submittedName>
        <fullName evidence="4">Amino acid ABC transporter substrate-binding protein</fullName>
    </submittedName>
</protein>
<dbReference type="Pfam" id="PF00497">
    <property type="entry name" value="SBP_bac_3"/>
    <property type="match status" value="1"/>
</dbReference>
<keyword evidence="1 2" id="KW-0732">Signal</keyword>
<evidence type="ECO:0000256" key="1">
    <source>
        <dbReference type="ARBA" id="ARBA00022729"/>
    </source>
</evidence>
<accession>A0ABQ5UMU7</accession>
<comment type="caution">
    <text evidence="4">The sequence shown here is derived from an EMBL/GenBank/DDBJ whole genome shotgun (WGS) entry which is preliminary data.</text>
</comment>
<reference evidence="4" key="1">
    <citation type="journal article" date="2014" name="Int. J. Syst. Evol. Microbiol.">
        <title>Complete genome of a new Firmicutes species belonging to the dominant human colonic microbiota ('Ruminococcus bicirculans') reveals two chromosomes and a selective capacity to utilize plant glucans.</title>
        <authorList>
            <consortium name="NISC Comparative Sequencing Program"/>
            <person name="Wegmann U."/>
            <person name="Louis P."/>
            <person name="Goesmann A."/>
            <person name="Henrissat B."/>
            <person name="Duncan S.H."/>
            <person name="Flint H.J."/>
        </authorList>
    </citation>
    <scope>NUCLEOTIDE SEQUENCE</scope>
    <source>
        <strain evidence="4">NBRC 103855</strain>
    </source>
</reference>
<gene>
    <name evidence="4" type="ORF">GCM10007913_39880</name>
</gene>
<feature type="chain" id="PRO_5045198345" evidence="2">
    <location>
        <begin position="26"/>
        <end position="267"/>
    </location>
</feature>
<proteinExistence type="predicted"/>
<feature type="signal peptide" evidence="2">
    <location>
        <begin position="1"/>
        <end position="25"/>
    </location>
</feature>
<evidence type="ECO:0000259" key="3">
    <source>
        <dbReference type="SMART" id="SM00062"/>
    </source>
</evidence>
<reference evidence="4" key="2">
    <citation type="submission" date="2023-01" db="EMBL/GenBank/DDBJ databases">
        <title>Draft genome sequence of Devosia yakushimensis strain NBRC 103855.</title>
        <authorList>
            <person name="Sun Q."/>
            <person name="Mori K."/>
        </authorList>
    </citation>
    <scope>NUCLEOTIDE SEQUENCE</scope>
    <source>
        <strain evidence="4">NBRC 103855</strain>
    </source>
</reference>
<evidence type="ECO:0000256" key="2">
    <source>
        <dbReference type="SAM" id="SignalP"/>
    </source>
</evidence>
<evidence type="ECO:0000313" key="5">
    <source>
        <dbReference type="Proteomes" id="UP001161406"/>
    </source>
</evidence>
<dbReference type="SMART" id="SM00062">
    <property type="entry name" value="PBPb"/>
    <property type="match status" value="1"/>
</dbReference>
<dbReference type="PANTHER" id="PTHR35936:SF17">
    <property type="entry name" value="ARGININE-BINDING EXTRACELLULAR PROTEIN ARTP"/>
    <property type="match status" value="1"/>
</dbReference>
<keyword evidence="5" id="KW-1185">Reference proteome</keyword>
<dbReference type="Gene3D" id="3.40.190.10">
    <property type="entry name" value="Periplasmic binding protein-like II"/>
    <property type="match status" value="2"/>
</dbReference>
<dbReference type="RefSeq" id="WP_284393852.1">
    <property type="nucleotide sequence ID" value="NZ_BSNG01000003.1"/>
</dbReference>
<evidence type="ECO:0000313" key="4">
    <source>
        <dbReference type="EMBL" id="GLQ12056.1"/>
    </source>
</evidence>
<dbReference type="PANTHER" id="PTHR35936">
    <property type="entry name" value="MEMBRANE-BOUND LYTIC MUREIN TRANSGLYCOSYLASE F"/>
    <property type="match status" value="1"/>
</dbReference>
<dbReference type="InterPro" id="IPR001638">
    <property type="entry name" value="Solute-binding_3/MltF_N"/>
</dbReference>
<dbReference type="EMBL" id="BSNG01000003">
    <property type="protein sequence ID" value="GLQ12056.1"/>
    <property type="molecule type" value="Genomic_DNA"/>
</dbReference>
<name>A0ABQ5UMU7_9HYPH</name>
<feature type="domain" description="Solute-binding protein family 3/N-terminal" evidence="3">
    <location>
        <begin position="40"/>
        <end position="258"/>
    </location>
</feature>
<sequence length="267" mass="28542">MKHLSTAFAAAGVTFALVSVYPAMAQGEASSLDAIIAKGKLSVCTSFSTPPYGITDADLKPAGFDIAVANLLARDLAVELELVDVASQARIPSLNGGNCDVLISSFGVTAERAKTVWYSVPIYVDTQTVIAPSSTNFSSYEDLVGKNIGVTRGSTNDTLLTENALPGTNIMRFEDAATGNQALFSGQVDGLVSGTAAAFTITKETDQFKPQFPMRTSPMGVGIRKGETDLLQWVNTEIMLLWNSGELQAAQQEWIGTVNEDLHNYWF</sequence>
<dbReference type="Proteomes" id="UP001161406">
    <property type="component" value="Unassembled WGS sequence"/>
</dbReference>